<dbReference type="Gene3D" id="3.40.640.10">
    <property type="entry name" value="Type I PLP-dependent aspartate aminotransferase-like (Major domain)"/>
    <property type="match status" value="1"/>
</dbReference>
<feature type="domain" description="Aminotransferase class V" evidence="9">
    <location>
        <begin position="29"/>
        <end position="401"/>
    </location>
</feature>
<protein>
    <recommendedName>
        <fullName evidence="3 8">Cysteine desulfurase</fullName>
        <ecNumber evidence="3 8">2.8.1.7</ecNumber>
    </recommendedName>
</protein>
<gene>
    <name evidence="10" type="ORF">WPS_10120</name>
</gene>
<dbReference type="CDD" id="cd06453">
    <property type="entry name" value="SufS_like"/>
    <property type="match status" value="1"/>
</dbReference>
<dbReference type="Proteomes" id="UP001317532">
    <property type="component" value="Chromosome"/>
</dbReference>
<organism evidence="10 11">
    <name type="scientific">Vulcanimicrobium alpinum</name>
    <dbReference type="NCBI Taxonomy" id="3016050"/>
    <lineage>
        <taxon>Bacteria</taxon>
        <taxon>Bacillati</taxon>
        <taxon>Vulcanimicrobiota</taxon>
        <taxon>Vulcanimicrobiia</taxon>
        <taxon>Vulcanimicrobiales</taxon>
        <taxon>Vulcanimicrobiaceae</taxon>
        <taxon>Vulcanimicrobium</taxon>
    </lineage>
</organism>
<dbReference type="GO" id="GO:0030170">
    <property type="term" value="F:pyridoxal phosphate binding"/>
    <property type="evidence" value="ECO:0007669"/>
    <property type="project" value="UniProtKB-UniRule"/>
</dbReference>
<dbReference type="GO" id="GO:0006534">
    <property type="term" value="P:cysteine metabolic process"/>
    <property type="evidence" value="ECO:0007669"/>
    <property type="project" value="UniProtKB-UniRule"/>
</dbReference>
<dbReference type="AlphaFoldDB" id="A0AAN1XWC9"/>
<evidence type="ECO:0000313" key="10">
    <source>
        <dbReference type="EMBL" id="BDE05736.1"/>
    </source>
</evidence>
<evidence type="ECO:0000256" key="3">
    <source>
        <dbReference type="ARBA" id="ARBA00012239"/>
    </source>
</evidence>
<comment type="catalytic activity">
    <reaction evidence="6 8">
        <text>(sulfur carrier)-H + L-cysteine = (sulfur carrier)-SH + L-alanine</text>
        <dbReference type="Rhea" id="RHEA:43892"/>
        <dbReference type="Rhea" id="RHEA-COMP:14737"/>
        <dbReference type="Rhea" id="RHEA-COMP:14739"/>
        <dbReference type="ChEBI" id="CHEBI:29917"/>
        <dbReference type="ChEBI" id="CHEBI:35235"/>
        <dbReference type="ChEBI" id="CHEBI:57972"/>
        <dbReference type="ChEBI" id="CHEBI:64428"/>
        <dbReference type="EC" id="2.8.1.7"/>
    </reaction>
</comment>
<evidence type="ECO:0000256" key="2">
    <source>
        <dbReference type="ARBA" id="ARBA00010447"/>
    </source>
</evidence>
<dbReference type="InterPro" id="IPR020578">
    <property type="entry name" value="Aminotrans_V_PyrdxlP_BS"/>
</dbReference>
<dbReference type="InterPro" id="IPR015424">
    <property type="entry name" value="PyrdxlP-dep_Trfase"/>
</dbReference>
<dbReference type="Pfam" id="PF00266">
    <property type="entry name" value="Aminotran_5"/>
    <property type="match status" value="1"/>
</dbReference>
<evidence type="ECO:0000256" key="7">
    <source>
        <dbReference type="RuleBase" id="RU004504"/>
    </source>
</evidence>
<dbReference type="InterPro" id="IPR015422">
    <property type="entry name" value="PyrdxlP-dep_Trfase_small"/>
</dbReference>
<accession>A0AAN1XWC9</accession>
<dbReference type="SUPFAM" id="SSF53383">
    <property type="entry name" value="PLP-dependent transferases"/>
    <property type="match status" value="1"/>
</dbReference>
<dbReference type="KEGG" id="vab:WPS_10120"/>
<dbReference type="InterPro" id="IPR010970">
    <property type="entry name" value="Cys_dSase_SufS"/>
</dbReference>
<evidence type="ECO:0000256" key="1">
    <source>
        <dbReference type="ARBA" id="ARBA00001933"/>
    </source>
</evidence>
<dbReference type="RefSeq" id="WP_317996759.1">
    <property type="nucleotide sequence ID" value="NZ_AP025523.1"/>
</dbReference>
<dbReference type="InterPro" id="IPR000192">
    <property type="entry name" value="Aminotrans_V_dom"/>
</dbReference>
<proteinExistence type="inferred from homology"/>
<evidence type="ECO:0000256" key="5">
    <source>
        <dbReference type="ARBA" id="ARBA00022898"/>
    </source>
</evidence>
<dbReference type="PROSITE" id="PS00595">
    <property type="entry name" value="AA_TRANSFER_CLASS_5"/>
    <property type="match status" value="1"/>
</dbReference>
<keyword evidence="11" id="KW-1185">Reference proteome</keyword>
<dbReference type="EC" id="2.8.1.7" evidence="3 8"/>
<comment type="similarity">
    <text evidence="2 8">Belongs to the class-V pyridoxal-phosphate-dependent aminotransferase family. Csd subfamily.</text>
</comment>
<dbReference type="PANTHER" id="PTHR43586">
    <property type="entry name" value="CYSTEINE DESULFURASE"/>
    <property type="match status" value="1"/>
</dbReference>
<comment type="cofactor">
    <cofactor evidence="1 7">
        <name>pyridoxal 5'-phosphate</name>
        <dbReference type="ChEBI" id="CHEBI:597326"/>
    </cofactor>
</comment>
<evidence type="ECO:0000259" key="9">
    <source>
        <dbReference type="Pfam" id="PF00266"/>
    </source>
</evidence>
<dbReference type="GO" id="GO:0031071">
    <property type="term" value="F:cysteine desulfurase activity"/>
    <property type="evidence" value="ECO:0007669"/>
    <property type="project" value="UniProtKB-UniRule"/>
</dbReference>
<dbReference type="PANTHER" id="PTHR43586:SF8">
    <property type="entry name" value="CYSTEINE DESULFURASE 1, CHLOROPLASTIC"/>
    <property type="match status" value="1"/>
</dbReference>
<evidence type="ECO:0000256" key="8">
    <source>
        <dbReference type="RuleBase" id="RU004506"/>
    </source>
</evidence>
<dbReference type="EMBL" id="AP025523">
    <property type="protein sequence ID" value="BDE05736.1"/>
    <property type="molecule type" value="Genomic_DNA"/>
</dbReference>
<evidence type="ECO:0000256" key="6">
    <source>
        <dbReference type="ARBA" id="ARBA00050776"/>
    </source>
</evidence>
<comment type="function">
    <text evidence="8">Catalyzes the removal of elemental sulfur and selenium atoms from L-cysteine, L-cystine, L-selenocysteine, and L-selenocystine to produce L-alanine.</text>
</comment>
<dbReference type="NCBIfam" id="TIGR01979">
    <property type="entry name" value="sufS"/>
    <property type="match status" value="1"/>
</dbReference>
<keyword evidence="5 8" id="KW-0663">Pyridoxal phosphate</keyword>
<reference evidence="10 11" key="1">
    <citation type="journal article" date="2022" name="ISME Commun">
        <title>Vulcanimicrobium alpinus gen. nov. sp. nov., the first cultivated representative of the candidate phylum 'Eremiobacterota', is a metabolically versatile aerobic anoxygenic phototroph.</title>
        <authorList>
            <person name="Yabe S."/>
            <person name="Muto K."/>
            <person name="Abe K."/>
            <person name="Yokota A."/>
            <person name="Staudigel H."/>
            <person name="Tebo B.M."/>
        </authorList>
    </citation>
    <scope>NUCLEOTIDE SEQUENCE [LARGE SCALE GENOMIC DNA]</scope>
    <source>
        <strain evidence="10 11">WC8-2</strain>
    </source>
</reference>
<dbReference type="InterPro" id="IPR015421">
    <property type="entry name" value="PyrdxlP-dep_Trfase_major"/>
</dbReference>
<sequence length="415" mass="44527">MLAADPKEARIAADFPILATTNSRGKRLVYLDSAASSQKPRAVIASLVDYYEHYNANIHRGVYEIAARATDAFEAARAKVARFVNAADTAEIIWTRNTTEAINLVSFSWGLANLGPGDAILTTQLEHHSNLVPWQLLAAKTGAQLRYIPADADGELVLDDLETLLDGVKLVALTHVSNTIGSIAPLDVIVPRAHAHGAVVLVDAAQSVPHMPVDVQALDVDFLAASGHKMCGPTGIGFLYGKRALLEAMPPFLTGGDMIKRVSYETTSFNELPWKFEAGTSNIADAIGLGAAVDYLSAIGMEWIRAHEIRLTAYALDALRGLEARGLHVYGTRDAARRGGVISFNFGDIHAHDLASILDTEGVCVRAGHHCTMPLMEKMGWPATARASFYLYTTEADVDALVRALDKAAGVFGLG</sequence>
<dbReference type="Gene3D" id="3.90.1150.10">
    <property type="entry name" value="Aspartate Aminotransferase, domain 1"/>
    <property type="match status" value="1"/>
</dbReference>
<evidence type="ECO:0000256" key="4">
    <source>
        <dbReference type="ARBA" id="ARBA00022679"/>
    </source>
</evidence>
<name>A0AAN1XWC9_UNVUL</name>
<evidence type="ECO:0000313" key="11">
    <source>
        <dbReference type="Proteomes" id="UP001317532"/>
    </source>
</evidence>
<keyword evidence="4 8" id="KW-0808">Transferase</keyword>